<dbReference type="GO" id="GO:0008703">
    <property type="term" value="F:5-amino-6-(5-phosphoribosylamino)uracil reductase activity"/>
    <property type="evidence" value="ECO:0007669"/>
    <property type="project" value="InterPro"/>
</dbReference>
<name>A0AAE9GFX4_9LEPT</name>
<dbReference type="EMBL" id="CP091957">
    <property type="protein sequence ID" value="UOG55733.1"/>
    <property type="molecule type" value="Genomic_DNA"/>
</dbReference>
<dbReference type="Proteomes" id="UP000829829">
    <property type="component" value="Chromosome 1"/>
</dbReference>
<evidence type="ECO:0000313" key="2">
    <source>
        <dbReference type="EMBL" id="UOG55733.1"/>
    </source>
</evidence>
<organism evidence="2 3">
    <name type="scientific">Leptospira noguchii</name>
    <dbReference type="NCBI Taxonomy" id="28182"/>
    <lineage>
        <taxon>Bacteria</taxon>
        <taxon>Pseudomonadati</taxon>
        <taxon>Spirochaetota</taxon>
        <taxon>Spirochaetia</taxon>
        <taxon>Leptospirales</taxon>
        <taxon>Leptospiraceae</taxon>
        <taxon>Leptospira</taxon>
    </lineage>
</organism>
<dbReference type="InterPro" id="IPR002734">
    <property type="entry name" value="RibDG_C"/>
</dbReference>
<evidence type="ECO:0000313" key="3">
    <source>
        <dbReference type="Proteomes" id="UP000829829"/>
    </source>
</evidence>
<gene>
    <name evidence="2" type="ORF">MAL03_12700</name>
</gene>
<dbReference type="SUPFAM" id="SSF53597">
    <property type="entry name" value="Dihydrofolate reductase-like"/>
    <property type="match status" value="1"/>
</dbReference>
<dbReference type="RefSeq" id="WP_004426557.1">
    <property type="nucleotide sequence ID" value="NZ_CP091936.1"/>
</dbReference>
<protein>
    <submittedName>
        <fullName evidence="2">Dihydrofolate reductase family protein</fullName>
    </submittedName>
</protein>
<dbReference type="Gene3D" id="3.40.430.10">
    <property type="entry name" value="Dihydrofolate Reductase, subunit A"/>
    <property type="match status" value="1"/>
</dbReference>
<dbReference type="AlphaFoldDB" id="A0AAE9GFX4"/>
<feature type="domain" description="Bacterial bifunctional deaminase-reductase C-terminal" evidence="1">
    <location>
        <begin position="17"/>
        <end position="191"/>
    </location>
</feature>
<sequence length="203" mass="23242">MVLELFRERYINGFMRKIVFAINITTDGYCSHTDMIADEELHRYFTRLLHSASLLLYGRITYQLMVPFWPDVAKDQSMPEAINEFARVFDSLEKIIFSTTLKHVEGTNSRLARTDLAEEVLALKQQPGKDICVGSLSIASQLSERHLIDEYRFVVHPVVAGKGPRLFDTMKLQETLRLDFLGSETLQSGVVALHYKKHTSNMS</sequence>
<evidence type="ECO:0000259" key="1">
    <source>
        <dbReference type="Pfam" id="PF01872"/>
    </source>
</evidence>
<dbReference type="Pfam" id="PF01872">
    <property type="entry name" value="RibD_C"/>
    <property type="match status" value="1"/>
</dbReference>
<accession>A0AAE9GFX4</accession>
<reference evidence="2" key="1">
    <citation type="submission" date="2022-02" db="EMBL/GenBank/DDBJ databases">
        <title>The genetically variable rfb locus in Leptospira is a mobile cassette and a molecular signature of serovar identity.</title>
        <authorList>
            <person name="Nieves C."/>
            <person name="Vincent A.T."/>
            <person name="Zarantonelli L."/>
            <person name="Picardeau M."/>
            <person name="Veyrier F.J."/>
            <person name="Buschiazzo A."/>
        </authorList>
    </citation>
    <scope>NUCLEOTIDE SEQUENCE</scope>
    <source>
        <strain evidence="2">IP1512017</strain>
    </source>
</reference>
<dbReference type="GO" id="GO:0009231">
    <property type="term" value="P:riboflavin biosynthetic process"/>
    <property type="evidence" value="ECO:0007669"/>
    <property type="project" value="InterPro"/>
</dbReference>
<proteinExistence type="predicted"/>
<dbReference type="InterPro" id="IPR024072">
    <property type="entry name" value="DHFR-like_dom_sf"/>
</dbReference>